<keyword evidence="4" id="KW-1185">Reference proteome</keyword>
<feature type="domain" description="EF-hand" evidence="2">
    <location>
        <begin position="51"/>
        <end position="69"/>
    </location>
</feature>
<gene>
    <name evidence="3" type="ORF">FDP25_01085</name>
</gene>
<dbReference type="Proteomes" id="UP000564704">
    <property type="component" value="Unassembled WGS sequence"/>
</dbReference>
<protein>
    <submittedName>
        <fullName evidence="3">EF-hand domain-containing protein</fullName>
    </submittedName>
</protein>
<dbReference type="OrthoDB" id="5470953at2"/>
<dbReference type="SUPFAM" id="SSF47473">
    <property type="entry name" value="EF-hand"/>
    <property type="match status" value="1"/>
</dbReference>
<dbReference type="InterPro" id="IPR018247">
    <property type="entry name" value="EF_Hand_1_Ca_BS"/>
</dbReference>
<feature type="domain" description="EF-hand" evidence="2">
    <location>
        <begin position="27"/>
        <end position="44"/>
    </location>
</feature>
<comment type="caution">
    <text evidence="3">The sequence shown here is derived from an EMBL/GenBank/DDBJ whole genome shotgun (WGS) entry which is preliminary data.</text>
</comment>
<dbReference type="Gene3D" id="1.10.238.10">
    <property type="entry name" value="EF-hand"/>
    <property type="match status" value="1"/>
</dbReference>
<evidence type="ECO:0000259" key="2">
    <source>
        <dbReference type="Pfam" id="PF13202"/>
    </source>
</evidence>
<evidence type="ECO:0000313" key="3">
    <source>
        <dbReference type="EMBL" id="MRU14017.1"/>
    </source>
</evidence>
<dbReference type="EMBL" id="SZWE01000001">
    <property type="protein sequence ID" value="MRU14017.1"/>
    <property type="molecule type" value="Genomic_DNA"/>
</dbReference>
<sequence>MFKFVAILLGMGVVANSAIAMSEETAQIDANGDGVMTIDEVQAVFPDVTAEAFAEADADDDGALTDEEMVSGQEQGLIPASTGG</sequence>
<dbReference type="InterPro" id="IPR011992">
    <property type="entry name" value="EF-hand-dom_pair"/>
</dbReference>
<dbReference type="PROSITE" id="PS00018">
    <property type="entry name" value="EF_HAND_1"/>
    <property type="match status" value="2"/>
</dbReference>
<keyword evidence="1" id="KW-0732">Signal</keyword>
<dbReference type="InterPro" id="IPR002048">
    <property type="entry name" value="EF_hand_dom"/>
</dbReference>
<name>A0A844CHA8_9RHOB</name>
<evidence type="ECO:0000313" key="4">
    <source>
        <dbReference type="Proteomes" id="UP000564704"/>
    </source>
</evidence>
<dbReference type="Pfam" id="PF13202">
    <property type="entry name" value="EF-hand_5"/>
    <property type="match status" value="2"/>
</dbReference>
<proteinExistence type="predicted"/>
<feature type="chain" id="PRO_5032973383" evidence="1">
    <location>
        <begin position="21"/>
        <end position="84"/>
    </location>
</feature>
<evidence type="ECO:0000256" key="1">
    <source>
        <dbReference type="SAM" id="SignalP"/>
    </source>
</evidence>
<dbReference type="RefSeq" id="WP_154148337.1">
    <property type="nucleotide sequence ID" value="NZ_SZWE01000001.1"/>
</dbReference>
<feature type="signal peptide" evidence="1">
    <location>
        <begin position="1"/>
        <end position="20"/>
    </location>
</feature>
<organism evidence="3 4">
    <name type="scientific">Roseovarius bejariae</name>
    <dbReference type="NCBI Taxonomy" id="2576383"/>
    <lineage>
        <taxon>Bacteria</taxon>
        <taxon>Pseudomonadati</taxon>
        <taxon>Pseudomonadota</taxon>
        <taxon>Alphaproteobacteria</taxon>
        <taxon>Rhodobacterales</taxon>
        <taxon>Roseobacteraceae</taxon>
        <taxon>Roseovarius</taxon>
    </lineage>
</organism>
<dbReference type="AlphaFoldDB" id="A0A844CHA8"/>
<accession>A0A844CHA8</accession>
<reference evidence="3 4" key="1">
    <citation type="submission" date="2019-05" db="EMBL/GenBank/DDBJ databases">
        <title>Roseovarius bejariae sp. nov., a moderately halophylic bacterium isolated from a saline soil in Rambla Salada (Murcia).</title>
        <authorList>
            <person name="Castro D.J."/>
            <person name="Gomez-Altuve A."/>
            <person name="Reina J.C."/>
            <person name="Rodriguez M."/>
            <person name="Sampedro I."/>
            <person name="Llamas I."/>
            <person name="Martinez-Checa F."/>
        </authorList>
    </citation>
    <scope>NUCLEOTIDE SEQUENCE [LARGE SCALE GENOMIC DNA]</scope>
    <source>
        <strain evidence="3 4">A21</strain>
    </source>
</reference>
<dbReference type="GO" id="GO:0005509">
    <property type="term" value="F:calcium ion binding"/>
    <property type="evidence" value="ECO:0007669"/>
    <property type="project" value="InterPro"/>
</dbReference>